<organism evidence="1 4">
    <name type="scientific">Pseudoduganella umbonata</name>
    <dbReference type="NCBI Taxonomy" id="864828"/>
    <lineage>
        <taxon>Bacteria</taxon>
        <taxon>Pseudomonadati</taxon>
        <taxon>Pseudomonadota</taxon>
        <taxon>Betaproteobacteria</taxon>
        <taxon>Burkholderiales</taxon>
        <taxon>Oxalobacteraceae</taxon>
        <taxon>Telluria group</taxon>
        <taxon>Pseudoduganella</taxon>
    </lineage>
</organism>
<proteinExistence type="predicted"/>
<dbReference type="RefSeq" id="WP_137312410.1">
    <property type="nucleotide sequence ID" value="NZ_CP040017.1"/>
</dbReference>
<evidence type="ECO:0000313" key="3">
    <source>
        <dbReference type="Proteomes" id="UP000298763"/>
    </source>
</evidence>
<protein>
    <submittedName>
        <fullName evidence="1">Uncharacterized protein</fullName>
    </submittedName>
</protein>
<dbReference type="OrthoDB" id="8756031at2"/>
<evidence type="ECO:0000313" key="2">
    <source>
        <dbReference type="EMBL" id="QCP09523.1"/>
    </source>
</evidence>
<gene>
    <name evidence="2" type="ORF">FCL38_03115</name>
    <name evidence="1" type="ORF">FHS02_000220</name>
</gene>
<evidence type="ECO:0000313" key="1">
    <source>
        <dbReference type="EMBL" id="MBB3219433.1"/>
    </source>
</evidence>
<dbReference type="Proteomes" id="UP000584325">
    <property type="component" value="Unassembled WGS sequence"/>
</dbReference>
<reference evidence="1 4" key="2">
    <citation type="submission" date="2020-08" db="EMBL/GenBank/DDBJ databases">
        <title>Genomic Encyclopedia of Type Strains, Phase III (KMG-III): the genomes of soil and plant-associated and newly described type strains.</title>
        <authorList>
            <person name="Whitman W."/>
        </authorList>
    </citation>
    <scope>NUCLEOTIDE SEQUENCE [LARGE SCALE GENOMIC DNA]</scope>
    <source>
        <strain evidence="1 4">CECT 7753</strain>
    </source>
</reference>
<accession>A0A4P8HIX4</accession>
<dbReference type="AlphaFoldDB" id="A0A4P8HIX4"/>
<name>A0A4P8HIX4_9BURK</name>
<evidence type="ECO:0000313" key="4">
    <source>
        <dbReference type="Proteomes" id="UP000584325"/>
    </source>
</evidence>
<sequence length="252" mass="27771">MHSLKLIGLLLVSVFNFPGEVSAKNQEDNIQADQGADSVVNVTAIRDPDWKPYSSMLKGVSRFAEKRDLAPTAELQFILVPRLPGVDMNALQLKLQSDEASLDIPLGQGNIFILPVKPELARDKAELMLNRKAGSVTWLPYVRSPTTSDTVRRLGDLRLACEVHWAIDKETLPFAARTSISALGGPCNFVSKKGTYSFSEPRRISRATISFNGKTESVPVNGYSFTPPLREQRWANDSVIELQFAEDPSPGS</sequence>
<dbReference type="Proteomes" id="UP000298763">
    <property type="component" value="Chromosome"/>
</dbReference>
<reference evidence="2 3" key="1">
    <citation type="submission" date="2019-05" db="EMBL/GenBank/DDBJ databases">
        <title>Draft Genome Sequences of Six Type Strains of the Genus Massilia.</title>
        <authorList>
            <person name="Miess H."/>
            <person name="Frediansyhah A."/>
            <person name="Gross H."/>
        </authorList>
    </citation>
    <scope>NUCLEOTIDE SEQUENCE [LARGE SCALE GENOMIC DNA]</scope>
    <source>
        <strain evidence="2 3">DSMZ 26121</strain>
    </source>
</reference>
<dbReference type="EMBL" id="CP040017">
    <property type="protein sequence ID" value="QCP09523.1"/>
    <property type="molecule type" value="Genomic_DNA"/>
</dbReference>
<dbReference type="EMBL" id="JACHXS010000001">
    <property type="protein sequence ID" value="MBB3219433.1"/>
    <property type="molecule type" value="Genomic_DNA"/>
</dbReference>
<keyword evidence="3" id="KW-1185">Reference proteome</keyword>